<feature type="domain" description="AAA+ ATPase" evidence="5">
    <location>
        <begin position="184"/>
        <end position="359"/>
    </location>
</feature>
<evidence type="ECO:0000256" key="2">
    <source>
        <dbReference type="ARBA" id="ARBA00022741"/>
    </source>
</evidence>
<feature type="region of interest" description="Disordered" evidence="4">
    <location>
        <begin position="651"/>
        <end position="671"/>
    </location>
</feature>
<dbReference type="InterPro" id="IPR027417">
    <property type="entry name" value="P-loop_NTPase"/>
</dbReference>
<dbReference type="SUPFAM" id="SSF52540">
    <property type="entry name" value="P-loop containing nucleoside triphosphate hydrolases"/>
    <property type="match status" value="1"/>
</dbReference>
<comment type="similarity">
    <text evidence="1">Belongs to the AFG1 ATPase family.</text>
</comment>
<feature type="compositionally biased region" description="Basic and acidic residues" evidence="4">
    <location>
        <begin position="658"/>
        <end position="671"/>
    </location>
</feature>
<dbReference type="NCBIfam" id="NF040713">
    <property type="entry name" value="ZapE"/>
    <property type="match status" value="1"/>
</dbReference>
<dbReference type="PANTHER" id="PTHR12169:SF2">
    <property type="entry name" value="AFG1P"/>
    <property type="match status" value="1"/>
</dbReference>
<name>A0ABZ1D7V8_9TREE</name>
<keyword evidence="2" id="KW-0547">Nucleotide-binding</keyword>
<dbReference type="Pfam" id="PF03969">
    <property type="entry name" value="AFG1_ATPase"/>
    <property type="match status" value="1"/>
</dbReference>
<dbReference type="Proteomes" id="UP001329825">
    <property type="component" value="Chromosome 9"/>
</dbReference>
<proteinExistence type="inferred from homology"/>
<evidence type="ECO:0000256" key="1">
    <source>
        <dbReference type="ARBA" id="ARBA00010322"/>
    </source>
</evidence>
<feature type="compositionally biased region" description="Basic and acidic residues" evidence="4">
    <location>
        <begin position="695"/>
        <end position="706"/>
    </location>
</feature>
<evidence type="ECO:0000313" key="7">
    <source>
        <dbReference type="Proteomes" id="UP001329825"/>
    </source>
</evidence>
<keyword evidence="3" id="KW-0067">ATP-binding</keyword>
<dbReference type="PANTHER" id="PTHR12169">
    <property type="entry name" value="ATPASE N2B"/>
    <property type="match status" value="1"/>
</dbReference>
<reference evidence="6 7" key="1">
    <citation type="submission" date="2024-01" db="EMBL/GenBank/DDBJ databases">
        <title>Comparative genomics of Cryptococcus and Kwoniella reveals pathogenesis evolution and contrasting modes of karyotype evolution via chromosome fusion or intercentromeric recombination.</title>
        <authorList>
            <person name="Coelho M.A."/>
            <person name="David-Palma M."/>
            <person name="Shea T."/>
            <person name="Bowers K."/>
            <person name="McGinley-Smith S."/>
            <person name="Mohammad A.W."/>
            <person name="Gnirke A."/>
            <person name="Yurkov A.M."/>
            <person name="Nowrousian M."/>
            <person name="Sun S."/>
            <person name="Cuomo C.A."/>
            <person name="Heitman J."/>
        </authorList>
    </citation>
    <scope>NUCLEOTIDE SEQUENCE [LARGE SCALE GENOMIC DNA]</scope>
    <source>
        <strain evidence="6">CBS 11374</strain>
    </source>
</reference>
<organism evidence="6 7">
    <name type="scientific">Kwoniella shivajii</name>
    <dbReference type="NCBI Taxonomy" id="564305"/>
    <lineage>
        <taxon>Eukaryota</taxon>
        <taxon>Fungi</taxon>
        <taxon>Dikarya</taxon>
        <taxon>Basidiomycota</taxon>
        <taxon>Agaricomycotina</taxon>
        <taxon>Tremellomycetes</taxon>
        <taxon>Tremellales</taxon>
        <taxon>Cryptococcaceae</taxon>
        <taxon>Kwoniella</taxon>
    </lineage>
</organism>
<evidence type="ECO:0000256" key="4">
    <source>
        <dbReference type="SAM" id="MobiDB-lite"/>
    </source>
</evidence>
<dbReference type="EMBL" id="CP141889">
    <property type="protein sequence ID" value="WRT69692.1"/>
    <property type="molecule type" value="Genomic_DNA"/>
</dbReference>
<dbReference type="InterPro" id="IPR003593">
    <property type="entry name" value="AAA+_ATPase"/>
</dbReference>
<evidence type="ECO:0000256" key="3">
    <source>
        <dbReference type="ARBA" id="ARBA00022840"/>
    </source>
</evidence>
<dbReference type="RefSeq" id="XP_062794431.1">
    <property type="nucleotide sequence ID" value="XM_062938380.1"/>
</dbReference>
<gene>
    <name evidence="6" type="ORF">IL334_006682</name>
</gene>
<dbReference type="GeneID" id="87958812"/>
<dbReference type="InterPro" id="IPR005654">
    <property type="entry name" value="ATPase_AFG1-like"/>
</dbReference>
<sequence length="706" mass="79723">MNRKVPKSISRLSFLPSSLPRRAIGPTCSCNIERSQALQRLALNASCSHLTIVSLSPRARLFSTTVQRNDDKLAQPPAPTDLLELYRGLVASGRLKWDDEQVRCVMKLRQLLSTLEDYSPPVDLVAKLTPSAPFVAQEVKRQSSWLKGKERIGDYLGIEAGQGEEERKLVKVLSGEEELANLSTPKGILLTGPPGTGKSLLLSLFFQLLPLPKRRVHYHAFTLSLYRQVFLEMERRRTTPSPLDQITKNTENMDMASKKGWKAVFANGRWDEEGKERRTWAKEEGMAFIIARKMMLDYHVLYFDEFQLVDASSAALIRDVLSWYWRLGGVVVACSNRVPEDLYHHGVQRDRMIGFLDALKSRCEVVQVDGGIDWRSGSHEEAENKIKRWYGETDKGFDNAWREAVGDQESGPKYMSVYGRKVIVPAAAGKSCRFTFADLCEEALGPADYLTLASIYSTIFIDEVPILYLKFKNEARRLINLVDALYESRCQIHVRSSATSSTLFFPDALELRESEVDDMTNERIMAAESLSETVSAPYRPNTSLYNATTPTQREKEKLEDKRKANSFSVLGIWTGEDEKFAYKRAVSRLVEMTTSSTYAAEDWLPLDNEARTWEASTNPTTSFKFSRPRSGASLSPFLGKVSDDLAVEAGYSRPGRMTPDEAQERKSAPVIKEQHMWGVADEWGEKAGHWGKGVKANDPKRRNKPE</sequence>
<feature type="region of interest" description="Disordered" evidence="4">
    <location>
        <begin position="683"/>
        <end position="706"/>
    </location>
</feature>
<evidence type="ECO:0000259" key="5">
    <source>
        <dbReference type="SMART" id="SM00382"/>
    </source>
</evidence>
<keyword evidence="7" id="KW-1185">Reference proteome</keyword>
<dbReference type="SMART" id="SM00382">
    <property type="entry name" value="AAA"/>
    <property type="match status" value="1"/>
</dbReference>
<accession>A0ABZ1D7V8</accession>
<protein>
    <recommendedName>
        <fullName evidence="5">AAA+ ATPase domain-containing protein</fullName>
    </recommendedName>
</protein>
<dbReference type="Gene3D" id="3.40.50.300">
    <property type="entry name" value="P-loop containing nucleotide triphosphate hydrolases"/>
    <property type="match status" value="1"/>
</dbReference>
<evidence type="ECO:0000313" key="6">
    <source>
        <dbReference type="EMBL" id="WRT69692.1"/>
    </source>
</evidence>